<dbReference type="Proteomes" id="UP000887159">
    <property type="component" value="Unassembled WGS sequence"/>
</dbReference>
<protein>
    <submittedName>
        <fullName evidence="1">Uncharacterized protein</fullName>
    </submittedName>
</protein>
<keyword evidence="2" id="KW-1185">Reference proteome</keyword>
<evidence type="ECO:0000313" key="1">
    <source>
        <dbReference type="EMBL" id="GFY08789.1"/>
    </source>
</evidence>
<name>A0A8X6S8G2_TRICX</name>
<organism evidence="1 2">
    <name type="scientific">Trichonephila clavipes</name>
    <name type="common">Golden silk orbweaver</name>
    <name type="synonym">Nephila clavipes</name>
    <dbReference type="NCBI Taxonomy" id="2585209"/>
    <lineage>
        <taxon>Eukaryota</taxon>
        <taxon>Metazoa</taxon>
        <taxon>Ecdysozoa</taxon>
        <taxon>Arthropoda</taxon>
        <taxon>Chelicerata</taxon>
        <taxon>Arachnida</taxon>
        <taxon>Araneae</taxon>
        <taxon>Araneomorphae</taxon>
        <taxon>Entelegynae</taxon>
        <taxon>Araneoidea</taxon>
        <taxon>Nephilidae</taxon>
        <taxon>Trichonephila</taxon>
    </lineage>
</organism>
<dbReference type="EMBL" id="BMAU01021284">
    <property type="protein sequence ID" value="GFY08789.1"/>
    <property type="molecule type" value="Genomic_DNA"/>
</dbReference>
<reference evidence="1" key="1">
    <citation type="submission" date="2020-08" db="EMBL/GenBank/DDBJ databases">
        <title>Multicomponent nature underlies the extraordinary mechanical properties of spider dragline silk.</title>
        <authorList>
            <person name="Kono N."/>
            <person name="Nakamura H."/>
            <person name="Mori M."/>
            <person name="Yoshida Y."/>
            <person name="Ohtoshi R."/>
            <person name="Malay A.D."/>
            <person name="Moran D.A.P."/>
            <person name="Tomita M."/>
            <person name="Numata K."/>
            <person name="Arakawa K."/>
        </authorList>
    </citation>
    <scope>NUCLEOTIDE SEQUENCE</scope>
</reference>
<gene>
    <name evidence="1" type="ORF">TNCV_4659821</name>
</gene>
<sequence length="144" mass="16410">MFKNIDQVHYIVPPLVDCVSSRRANGNRSSILEKQISSYQLRRQKSHAPDVIAQTTNIVASSQLLSKFPQKFGDSYPLNENDLNESVTDFDYKEVNTGEVESEVQLLTADLIREGLKLSTSMKQHFITRDPDIERALKSLRNLE</sequence>
<accession>A0A8X6S8G2</accession>
<dbReference type="AlphaFoldDB" id="A0A8X6S8G2"/>
<evidence type="ECO:0000313" key="2">
    <source>
        <dbReference type="Proteomes" id="UP000887159"/>
    </source>
</evidence>
<proteinExistence type="predicted"/>
<comment type="caution">
    <text evidence="1">The sequence shown here is derived from an EMBL/GenBank/DDBJ whole genome shotgun (WGS) entry which is preliminary data.</text>
</comment>